<feature type="transmembrane region" description="Helical" evidence="7">
    <location>
        <begin position="75"/>
        <end position="101"/>
    </location>
</feature>
<protein>
    <submittedName>
        <fullName evidence="9">L-arabinose transport system permease protein AraQ</fullName>
    </submittedName>
</protein>
<name>A0A1E3AHG2_9FIRM</name>
<sequence length="282" mass="32150">MKERKKYPVRKLVKQIFTYAVLIATFFISILPLYWMWQAALVPTDRLNMDPFALPVKITFDNIIKAWTVGKMSTYMINSVLVAVPRVAGVLILSSLAGYAFGKLKFWGRDKIFSFMLFGMMIPVQAMVIPLYYNLQNLGLINTRWAMVIPYFGLSMPFAIFMMRAFFKDLPEELIESASIDGCNEFTTFYYIMMPLIKPALSALLVFEFMWSWNDMFIPMLVVYNDSARTLPLGLMFFFGKYTVDHSLVAAGVTICTLPVVIVYTLFQKSFITGITAGAVKG</sequence>
<evidence type="ECO:0000256" key="6">
    <source>
        <dbReference type="ARBA" id="ARBA00023136"/>
    </source>
</evidence>
<evidence type="ECO:0000256" key="1">
    <source>
        <dbReference type="ARBA" id="ARBA00004651"/>
    </source>
</evidence>
<dbReference type="AlphaFoldDB" id="A0A1E3AHG2"/>
<dbReference type="GeneID" id="93301381"/>
<dbReference type="InterPro" id="IPR000515">
    <property type="entry name" value="MetI-like"/>
</dbReference>
<keyword evidence="2 7" id="KW-0813">Transport</keyword>
<dbReference type="GO" id="GO:0005886">
    <property type="term" value="C:plasma membrane"/>
    <property type="evidence" value="ECO:0007669"/>
    <property type="project" value="UniProtKB-SubCell"/>
</dbReference>
<evidence type="ECO:0000256" key="5">
    <source>
        <dbReference type="ARBA" id="ARBA00022989"/>
    </source>
</evidence>
<evidence type="ECO:0000313" key="10">
    <source>
        <dbReference type="Proteomes" id="UP000095003"/>
    </source>
</evidence>
<dbReference type="Proteomes" id="UP000095003">
    <property type="component" value="Unassembled WGS sequence"/>
</dbReference>
<dbReference type="EMBL" id="MCGI01000006">
    <property type="protein sequence ID" value="ODM08188.1"/>
    <property type="molecule type" value="Genomic_DNA"/>
</dbReference>
<feature type="transmembrane region" description="Helical" evidence="7">
    <location>
        <begin position="113"/>
        <end position="133"/>
    </location>
</feature>
<evidence type="ECO:0000259" key="8">
    <source>
        <dbReference type="PROSITE" id="PS50928"/>
    </source>
</evidence>
<accession>A0A1E3AHG2</accession>
<dbReference type="CDD" id="cd06261">
    <property type="entry name" value="TM_PBP2"/>
    <property type="match status" value="1"/>
</dbReference>
<comment type="similarity">
    <text evidence="7">Belongs to the binding-protein-dependent transport system permease family.</text>
</comment>
<dbReference type="SUPFAM" id="SSF161098">
    <property type="entry name" value="MetI-like"/>
    <property type="match status" value="1"/>
</dbReference>
<evidence type="ECO:0000256" key="2">
    <source>
        <dbReference type="ARBA" id="ARBA00022448"/>
    </source>
</evidence>
<dbReference type="Pfam" id="PF00528">
    <property type="entry name" value="BPD_transp_1"/>
    <property type="match status" value="1"/>
</dbReference>
<dbReference type="RefSeq" id="WP_009250683.1">
    <property type="nucleotide sequence ID" value="NZ_BAABXS010000001.1"/>
</dbReference>
<evidence type="ECO:0000256" key="3">
    <source>
        <dbReference type="ARBA" id="ARBA00022475"/>
    </source>
</evidence>
<feature type="transmembrane region" description="Helical" evidence="7">
    <location>
        <begin position="248"/>
        <end position="267"/>
    </location>
</feature>
<keyword evidence="4 7" id="KW-0812">Transmembrane</keyword>
<feature type="domain" description="ABC transmembrane type-1" evidence="8">
    <location>
        <begin position="76"/>
        <end position="267"/>
    </location>
</feature>
<dbReference type="PANTHER" id="PTHR43744:SF8">
    <property type="entry name" value="SN-GLYCEROL-3-PHOSPHATE TRANSPORT SYSTEM PERMEASE PROTEIN UGPE"/>
    <property type="match status" value="1"/>
</dbReference>
<dbReference type="PANTHER" id="PTHR43744">
    <property type="entry name" value="ABC TRANSPORTER PERMEASE PROTEIN MG189-RELATED-RELATED"/>
    <property type="match status" value="1"/>
</dbReference>
<feature type="transmembrane region" description="Helical" evidence="7">
    <location>
        <begin position="188"/>
        <end position="211"/>
    </location>
</feature>
<reference evidence="9 10" key="1">
    <citation type="submission" date="2016-07" db="EMBL/GenBank/DDBJ databases">
        <title>Characterization of isolates of Eisenbergiella tayi derived from blood cultures, using whole genome sequencing.</title>
        <authorList>
            <person name="Burdz T."/>
            <person name="Wiebe D."/>
            <person name="Huynh C."/>
            <person name="Bernard K."/>
        </authorList>
    </citation>
    <scope>NUCLEOTIDE SEQUENCE [LARGE SCALE GENOMIC DNA]</scope>
    <source>
        <strain evidence="9 10">NML 120489</strain>
    </source>
</reference>
<gene>
    <name evidence="9" type="primary">araQ_122</name>
    <name evidence="9" type="ORF">BEH84_05513</name>
</gene>
<keyword evidence="5 7" id="KW-1133">Transmembrane helix</keyword>
<feature type="transmembrane region" description="Helical" evidence="7">
    <location>
        <begin position="145"/>
        <end position="167"/>
    </location>
</feature>
<dbReference type="Gene3D" id="1.10.3720.10">
    <property type="entry name" value="MetI-like"/>
    <property type="match status" value="1"/>
</dbReference>
<evidence type="ECO:0000313" key="9">
    <source>
        <dbReference type="EMBL" id="ODM08188.1"/>
    </source>
</evidence>
<dbReference type="PROSITE" id="PS50928">
    <property type="entry name" value="ABC_TM1"/>
    <property type="match status" value="1"/>
</dbReference>
<comment type="subcellular location">
    <subcellularLocation>
        <location evidence="1 7">Cell membrane</location>
        <topology evidence="1 7">Multi-pass membrane protein</topology>
    </subcellularLocation>
</comment>
<dbReference type="InterPro" id="IPR035906">
    <property type="entry name" value="MetI-like_sf"/>
</dbReference>
<dbReference type="GO" id="GO:0055085">
    <property type="term" value="P:transmembrane transport"/>
    <property type="evidence" value="ECO:0007669"/>
    <property type="project" value="InterPro"/>
</dbReference>
<keyword evidence="3" id="KW-1003">Cell membrane</keyword>
<keyword evidence="6 7" id="KW-0472">Membrane</keyword>
<comment type="caution">
    <text evidence="9">The sequence shown here is derived from an EMBL/GenBank/DDBJ whole genome shotgun (WGS) entry which is preliminary data.</text>
</comment>
<organism evidence="9 10">
    <name type="scientific">Eisenbergiella tayi</name>
    <dbReference type="NCBI Taxonomy" id="1432052"/>
    <lineage>
        <taxon>Bacteria</taxon>
        <taxon>Bacillati</taxon>
        <taxon>Bacillota</taxon>
        <taxon>Clostridia</taxon>
        <taxon>Lachnospirales</taxon>
        <taxon>Lachnospiraceae</taxon>
        <taxon>Eisenbergiella</taxon>
    </lineage>
</organism>
<evidence type="ECO:0000256" key="4">
    <source>
        <dbReference type="ARBA" id="ARBA00022692"/>
    </source>
</evidence>
<proteinExistence type="inferred from homology"/>
<evidence type="ECO:0000256" key="7">
    <source>
        <dbReference type="RuleBase" id="RU363032"/>
    </source>
</evidence>
<feature type="transmembrane region" description="Helical" evidence="7">
    <location>
        <begin position="16"/>
        <end position="37"/>
    </location>
</feature>